<dbReference type="PRINTS" id="PR00733">
    <property type="entry name" value="GLHYDRLASE6"/>
</dbReference>
<evidence type="ECO:0000313" key="11">
    <source>
        <dbReference type="Proteomes" id="UP001501594"/>
    </source>
</evidence>
<protein>
    <recommendedName>
        <fullName evidence="9">Glucanase</fullName>
        <ecNumber evidence="9">3.2.1.-</ecNumber>
    </recommendedName>
</protein>
<evidence type="ECO:0000313" key="10">
    <source>
        <dbReference type="EMBL" id="GAA4267430.1"/>
    </source>
</evidence>
<keyword evidence="2 9" id="KW-0378">Hydrolase</keyword>
<accession>A0ABP8E611</accession>
<proteinExistence type="inferred from homology"/>
<organism evidence="10 11">
    <name type="scientific">Frondihabitans peucedani</name>
    <dbReference type="NCBI Taxonomy" id="598626"/>
    <lineage>
        <taxon>Bacteria</taxon>
        <taxon>Bacillati</taxon>
        <taxon>Actinomycetota</taxon>
        <taxon>Actinomycetes</taxon>
        <taxon>Micrococcales</taxon>
        <taxon>Microbacteriaceae</taxon>
        <taxon>Frondihabitans</taxon>
    </lineage>
</organism>
<dbReference type="GO" id="GO:0016787">
    <property type="term" value="F:hydrolase activity"/>
    <property type="evidence" value="ECO:0007669"/>
    <property type="project" value="UniProtKB-KW"/>
</dbReference>
<gene>
    <name evidence="10" type="ORF">GCM10022256_30420</name>
</gene>
<dbReference type="Proteomes" id="UP001501594">
    <property type="component" value="Unassembled WGS sequence"/>
</dbReference>
<dbReference type="PANTHER" id="PTHR34876">
    <property type="match status" value="1"/>
</dbReference>
<keyword evidence="1 9" id="KW-0732">Signal</keyword>
<keyword evidence="6 9" id="KW-0326">Glycosidase</keyword>
<dbReference type="EC" id="3.2.1.-" evidence="9"/>
<keyword evidence="11" id="KW-1185">Reference proteome</keyword>
<dbReference type="PIRSF" id="PIRSF001100">
    <property type="entry name" value="Beta_cellobiohydrolase"/>
    <property type="match status" value="1"/>
</dbReference>
<keyword evidence="7 9" id="KW-0624">Polysaccharide degradation</keyword>
<feature type="chain" id="PRO_5044968647" description="Glucanase" evidence="9">
    <location>
        <begin position="35"/>
        <end position="333"/>
    </location>
</feature>
<dbReference type="PROSITE" id="PS00655">
    <property type="entry name" value="GLYCOSYL_HYDROL_F6_1"/>
    <property type="match status" value="1"/>
</dbReference>
<dbReference type="RefSeq" id="WP_344797720.1">
    <property type="nucleotide sequence ID" value="NZ_BAABAU010000004.1"/>
</dbReference>
<name>A0ABP8E611_9MICO</name>
<dbReference type="PANTHER" id="PTHR34876:SF4">
    <property type="entry name" value="1,4-BETA-D-GLUCAN CELLOBIOHYDROLASE C-RELATED"/>
    <property type="match status" value="1"/>
</dbReference>
<evidence type="ECO:0000256" key="8">
    <source>
        <dbReference type="PROSITE-ProRule" id="PRU10056"/>
    </source>
</evidence>
<dbReference type="Gene3D" id="3.20.20.40">
    <property type="entry name" value="1, 4-beta cellobiohydrolase"/>
    <property type="match status" value="1"/>
</dbReference>
<dbReference type="Pfam" id="PF01341">
    <property type="entry name" value="Glyco_hydro_6"/>
    <property type="match status" value="1"/>
</dbReference>
<feature type="signal peptide" evidence="9">
    <location>
        <begin position="1"/>
        <end position="34"/>
    </location>
</feature>
<evidence type="ECO:0000256" key="2">
    <source>
        <dbReference type="ARBA" id="ARBA00022801"/>
    </source>
</evidence>
<keyword evidence="3 9" id="KW-0136">Cellulose degradation</keyword>
<evidence type="ECO:0000256" key="5">
    <source>
        <dbReference type="ARBA" id="ARBA00023277"/>
    </source>
</evidence>
<reference evidence="11" key="1">
    <citation type="journal article" date="2019" name="Int. J. Syst. Evol. Microbiol.">
        <title>The Global Catalogue of Microorganisms (GCM) 10K type strain sequencing project: providing services to taxonomists for standard genome sequencing and annotation.</title>
        <authorList>
            <consortium name="The Broad Institute Genomics Platform"/>
            <consortium name="The Broad Institute Genome Sequencing Center for Infectious Disease"/>
            <person name="Wu L."/>
            <person name="Ma J."/>
        </authorList>
    </citation>
    <scope>NUCLEOTIDE SEQUENCE [LARGE SCALE GENOMIC DNA]</scope>
    <source>
        <strain evidence="11">JCM 17442</strain>
    </source>
</reference>
<evidence type="ECO:0000256" key="1">
    <source>
        <dbReference type="ARBA" id="ARBA00022729"/>
    </source>
</evidence>
<dbReference type="SUPFAM" id="SSF51989">
    <property type="entry name" value="Glycosyl hydrolases family 6, cellulases"/>
    <property type="match status" value="1"/>
</dbReference>
<evidence type="ECO:0000256" key="7">
    <source>
        <dbReference type="ARBA" id="ARBA00023326"/>
    </source>
</evidence>
<dbReference type="EMBL" id="BAABAU010000004">
    <property type="protein sequence ID" value="GAA4267430.1"/>
    <property type="molecule type" value="Genomic_DNA"/>
</dbReference>
<dbReference type="InterPro" id="IPR036434">
    <property type="entry name" value="Beta_cellobiohydrolase_sf"/>
</dbReference>
<feature type="active site" evidence="8">
    <location>
        <position position="130"/>
    </location>
</feature>
<evidence type="ECO:0000256" key="9">
    <source>
        <dbReference type="RuleBase" id="RU361186"/>
    </source>
</evidence>
<sequence length="333" mass="34135">MPRKLFAASGAATLALLGALLPATSGVAATPSHAAQVSAIRTSATSDLYSGGLYVQPDSVAAKQAAALAAAGRTTDAAAAAYIAKRPVAIWLGDWFTGASLVKVIQKNVALAEQAGTTPVFVTYAIPDRDCGGYSAGGLSAGDYTTWNQTIATTIHGHRATVLIEPDSLGQTTTCAGVGDTRFSLLSTAVQQFSAAGVPAYLDGGNSRWLKPAAMAALLNRADVAQARGFYTNVSNYIGVTDERAYAEQISALTGGSHYVIDVSRNGRGWKGTWCNAPGAGLGQDPHATYGTTRLDALLWVKTPGSSDGSCNGGPAAGAWFASYANSLVALRK</sequence>
<dbReference type="InterPro" id="IPR016288">
    <property type="entry name" value="Beta_cellobiohydrolase"/>
</dbReference>
<evidence type="ECO:0000256" key="6">
    <source>
        <dbReference type="ARBA" id="ARBA00023295"/>
    </source>
</evidence>
<evidence type="ECO:0000256" key="4">
    <source>
        <dbReference type="ARBA" id="ARBA00023157"/>
    </source>
</evidence>
<evidence type="ECO:0000256" key="3">
    <source>
        <dbReference type="ARBA" id="ARBA00023001"/>
    </source>
</evidence>
<comment type="similarity">
    <text evidence="9">Belongs to the glycosyl hydrolase family 6.</text>
</comment>
<keyword evidence="4" id="KW-1015">Disulfide bond</keyword>
<keyword evidence="5 9" id="KW-0119">Carbohydrate metabolism</keyword>
<dbReference type="InterPro" id="IPR001524">
    <property type="entry name" value="Glyco_hydro_6_CS"/>
</dbReference>
<comment type="caution">
    <text evidence="10">The sequence shown here is derived from an EMBL/GenBank/DDBJ whole genome shotgun (WGS) entry which is preliminary data.</text>
</comment>